<reference evidence="1" key="1">
    <citation type="journal article" date="2020" name="Nature">
        <title>Giant virus diversity and host interactions through global metagenomics.</title>
        <authorList>
            <person name="Schulz F."/>
            <person name="Roux S."/>
            <person name="Paez-Espino D."/>
            <person name="Jungbluth S."/>
            <person name="Walsh D.A."/>
            <person name="Denef V.J."/>
            <person name="McMahon K.D."/>
            <person name="Konstantinidis K.T."/>
            <person name="Eloe-Fadrosh E.A."/>
            <person name="Kyrpides N.C."/>
            <person name="Woyke T."/>
        </authorList>
    </citation>
    <scope>NUCLEOTIDE SEQUENCE</scope>
    <source>
        <strain evidence="1">GVMAG-M-3300023184-77</strain>
    </source>
</reference>
<protein>
    <submittedName>
        <fullName evidence="1">Uncharacterized protein</fullName>
    </submittedName>
</protein>
<name>A0A6C0IG88_9ZZZZ</name>
<evidence type="ECO:0000313" key="1">
    <source>
        <dbReference type="EMBL" id="QHT91476.1"/>
    </source>
</evidence>
<sequence length="313" mass="33999">MASAKKTLELDLLSLKALNFKNTLNQNIPSSFVLYALGNGQTAFSSISSIIGNSFDKISVPGQATISSSLINTTLTLSSIYKDLTLSTSTSNVIFMNITTYPSFTSTIQYTGLSGSRLMSTTSTVPTLSVTGTTIFSSVQLSLSNFIPYMNPNGSTRAFLDYTPSFQFPTVVAPSSISSVTLFPDSSNLAVRTNMLFSTNLQYYDNTNSIKSMNGQEQYMAINSLYPYGISTNTRLTSNTYNQPMKLELNTQTLLSLSNKSIFLDHYVIDAMAFKVGDSILGSNVSNRSGFETRSVNILGTNPLYLTITNTPS</sequence>
<dbReference type="EMBL" id="MN740165">
    <property type="protein sequence ID" value="QHT91476.1"/>
    <property type="molecule type" value="Genomic_DNA"/>
</dbReference>
<dbReference type="AlphaFoldDB" id="A0A6C0IG88"/>
<proteinExistence type="predicted"/>
<organism evidence="1">
    <name type="scientific">viral metagenome</name>
    <dbReference type="NCBI Taxonomy" id="1070528"/>
    <lineage>
        <taxon>unclassified sequences</taxon>
        <taxon>metagenomes</taxon>
        <taxon>organismal metagenomes</taxon>
    </lineage>
</organism>
<accession>A0A6C0IG88</accession>